<dbReference type="SUPFAM" id="SSF54427">
    <property type="entry name" value="NTF2-like"/>
    <property type="match status" value="1"/>
</dbReference>
<dbReference type="InterPro" id="IPR052704">
    <property type="entry name" value="ECF_Sigma-70_Domain"/>
</dbReference>
<organism evidence="4 5">
    <name type="scientific">Roseovarius marisflavi</name>
    <dbReference type="NCBI Taxonomy" id="1054996"/>
    <lineage>
        <taxon>Bacteria</taxon>
        <taxon>Pseudomonadati</taxon>
        <taxon>Pseudomonadota</taxon>
        <taxon>Alphaproteobacteria</taxon>
        <taxon>Rhodobacterales</taxon>
        <taxon>Roseobacteraceae</taxon>
        <taxon>Roseovarius</taxon>
    </lineage>
</organism>
<dbReference type="PANTHER" id="PTHR30173:SF36">
    <property type="entry name" value="ECF RNA POLYMERASE SIGMA FACTOR SIGJ"/>
    <property type="match status" value="1"/>
</dbReference>
<evidence type="ECO:0000259" key="2">
    <source>
        <dbReference type="Pfam" id="PF04542"/>
    </source>
</evidence>
<dbReference type="Gene3D" id="1.10.1740.10">
    <property type="match status" value="1"/>
</dbReference>
<evidence type="ECO:0000313" key="4">
    <source>
        <dbReference type="EMBL" id="SHL26699.1"/>
    </source>
</evidence>
<dbReference type="Pfam" id="PF08281">
    <property type="entry name" value="Sigma70_r4_2"/>
    <property type="match status" value="1"/>
</dbReference>
<dbReference type="RefSeq" id="WP_073197624.1">
    <property type="nucleotide sequence ID" value="NZ_FRBN01000009.1"/>
</dbReference>
<dbReference type="SUPFAM" id="SSF88946">
    <property type="entry name" value="Sigma2 domain of RNA polymerase sigma factors"/>
    <property type="match status" value="1"/>
</dbReference>
<dbReference type="GO" id="GO:0003677">
    <property type="term" value="F:DNA binding"/>
    <property type="evidence" value="ECO:0007669"/>
    <property type="project" value="InterPro"/>
</dbReference>
<dbReference type="SUPFAM" id="SSF88659">
    <property type="entry name" value="Sigma3 and sigma4 domains of RNA polymerase sigma factors"/>
    <property type="match status" value="1"/>
</dbReference>
<accession>A0A1M6Z8P8</accession>
<reference evidence="5" key="1">
    <citation type="submission" date="2016-11" db="EMBL/GenBank/DDBJ databases">
        <authorList>
            <person name="Varghese N."/>
            <person name="Submissions S."/>
        </authorList>
    </citation>
    <scope>NUCLEOTIDE SEQUENCE [LARGE SCALE GENOMIC DNA]</scope>
    <source>
        <strain evidence="5">DSM 29327</strain>
    </source>
</reference>
<dbReference type="STRING" id="1054996.SAMN05444414_10947"/>
<dbReference type="Proteomes" id="UP000184191">
    <property type="component" value="Unassembled WGS sequence"/>
</dbReference>
<dbReference type="GO" id="GO:0006352">
    <property type="term" value="P:DNA-templated transcription initiation"/>
    <property type="evidence" value="ECO:0007669"/>
    <property type="project" value="InterPro"/>
</dbReference>
<keyword evidence="5" id="KW-1185">Reference proteome</keyword>
<comment type="subunit">
    <text evidence="1">Interacts transiently with the RNA polymerase catalytic core formed by RpoA, RpoB, RpoC and RpoZ (2 alpha, 1 beta, 1 beta' and 1 omega subunit) to form the RNA polymerase holoenzyme that can initiate transcription.</text>
</comment>
<dbReference type="PANTHER" id="PTHR30173">
    <property type="entry name" value="SIGMA 19 FACTOR"/>
    <property type="match status" value="1"/>
</dbReference>
<evidence type="ECO:0000313" key="5">
    <source>
        <dbReference type="Proteomes" id="UP000184191"/>
    </source>
</evidence>
<dbReference type="Gene3D" id="1.10.10.10">
    <property type="entry name" value="Winged helix-like DNA-binding domain superfamily/Winged helix DNA-binding domain"/>
    <property type="match status" value="1"/>
</dbReference>
<evidence type="ECO:0000259" key="3">
    <source>
        <dbReference type="Pfam" id="PF08281"/>
    </source>
</evidence>
<dbReference type="NCBIfam" id="NF007214">
    <property type="entry name" value="PRK09636.1"/>
    <property type="match status" value="1"/>
</dbReference>
<dbReference type="OrthoDB" id="9794372at2"/>
<protein>
    <submittedName>
        <fullName evidence="4">RNA polymerase sigma-70 factor, ECF subfamily</fullName>
    </submittedName>
</protein>
<evidence type="ECO:0000256" key="1">
    <source>
        <dbReference type="ARBA" id="ARBA00011344"/>
    </source>
</evidence>
<dbReference type="InterPro" id="IPR013249">
    <property type="entry name" value="RNA_pol_sigma70_r4_t2"/>
</dbReference>
<dbReference type="AlphaFoldDB" id="A0A1M6Z8P8"/>
<dbReference type="InterPro" id="IPR032710">
    <property type="entry name" value="NTF2-like_dom_sf"/>
</dbReference>
<dbReference type="InterPro" id="IPR013325">
    <property type="entry name" value="RNA_pol_sigma_r2"/>
</dbReference>
<feature type="domain" description="RNA polymerase sigma-70 region 2" evidence="2">
    <location>
        <begin position="11"/>
        <end position="79"/>
    </location>
</feature>
<dbReference type="InterPro" id="IPR014284">
    <property type="entry name" value="RNA_pol_sigma-70_dom"/>
</dbReference>
<dbReference type="InterPro" id="IPR036388">
    <property type="entry name" value="WH-like_DNA-bd_sf"/>
</dbReference>
<proteinExistence type="predicted"/>
<dbReference type="GO" id="GO:0016987">
    <property type="term" value="F:sigma factor activity"/>
    <property type="evidence" value="ECO:0007669"/>
    <property type="project" value="InterPro"/>
</dbReference>
<dbReference type="NCBIfam" id="TIGR02937">
    <property type="entry name" value="sigma70-ECF"/>
    <property type="match status" value="1"/>
</dbReference>
<dbReference type="EMBL" id="FRBN01000009">
    <property type="protein sequence ID" value="SHL26699.1"/>
    <property type="molecule type" value="Genomic_DNA"/>
</dbReference>
<name>A0A1M6Z8P8_9RHOB</name>
<dbReference type="Pfam" id="PF04542">
    <property type="entry name" value="Sigma70_r2"/>
    <property type="match status" value="1"/>
</dbReference>
<sequence>MSERADPVDQFEAERPRLIALAYRMLGERSEAEDVAQEAWLRWSRATVAGAPRIETPAAWLRQVTVRLAIDALRRARRRRETYVGPWLPEPLIDETNDGETRLALAQECDLALMWAMERLTPQERAAFLLRRVFDAEYGDIARTLGKSEASCRQMVSRAAHRVQQERPRFAPDPDAARAALLQFARAAVAQDHAAVLNLLAPEVTAISDGGGKARAALRPLHGAQEVAQVILAVVAKRGLDGPMPGLISVNGAPALAILEGGADDVIYSLTLDSSGRIDWIYIMRNPDKMPGAGCRLIWRQP</sequence>
<gene>
    <name evidence="4" type="ORF">SAMN05444414_10947</name>
</gene>
<dbReference type="InterPro" id="IPR013324">
    <property type="entry name" value="RNA_pol_sigma_r3/r4-like"/>
</dbReference>
<dbReference type="InterPro" id="IPR007627">
    <property type="entry name" value="RNA_pol_sigma70_r2"/>
</dbReference>
<feature type="domain" description="RNA polymerase sigma factor 70 region 4 type 2" evidence="3">
    <location>
        <begin position="113"/>
        <end position="159"/>
    </location>
</feature>